<dbReference type="EMBL" id="PVTF01000008">
    <property type="protein sequence ID" value="PRY38959.1"/>
    <property type="molecule type" value="Genomic_DNA"/>
</dbReference>
<dbReference type="GO" id="GO:0008081">
    <property type="term" value="F:phosphoric diester hydrolase activity"/>
    <property type="evidence" value="ECO:0007669"/>
    <property type="project" value="InterPro"/>
</dbReference>
<dbReference type="PROSITE" id="PS50007">
    <property type="entry name" value="PIPLC_X_DOMAIN"/>
    <property type="match status" value="1"/>
</dbReference>
<feature type="chain" id="PRO_5015411589" evidence="1">
    <location>
        <begin position="30"/>
        <end position="474"/>
    </location>
</feature>
<evidence type="ECO:0000256" key="1">
    <source>
        <dbReference type="SAM" id="SignalP"/>
    </source>
</evidence>
<accession>A0A2T0SZY4</accession>
<dbReference type="SUPFAM" id="SSF51695">
    <property type="entry name" value="PLC-like phosphodiesterases"/>
    <property type="match status" value="1"/>
</dbReference>
<evidence type="ECO:0000313" key="2">
    <source>
        <dbReference type="EMBL" id="PRY38959.1"/>
    </source>
</evidence>
<dbReference type="Proteomes" id="UP000239494">
    <property type="component" value="Unassembled WGS sequence"/>
</dbReference>
<keyword evidence="3" id="KW-1185">Reference proteome</keyword>
<dbReference type="Gene3D" id="3.20.20.190">
    <property type="entry name" value="Phosphatidylinositol (PI) phosphodiesterase"/>
    <property type="match status" value="1"/>
</dbReference>
<evidence type="ECO:0000313" key="3">
    <source>
        <dbReference type="Proteomes" id="UP000239494"/>
    </source>
</evidence>
<gene>
    <name evidence="2" type="ORF">CLV43_108359</name>
</gene>
<dbReference type="GO" id="GO:0006629">
    <property type="term" value="P:lipid metabolic process"/>
    <property type="evidence" value="ECO:0007669"/>
    <property type="project" value="InterPro"/>
</dbReference>
<dbReference type="RefSeq" id="WP_245887037.1">
    <property type="nucleotide sequence ID" value="NZ_PVTF01000008.1"/>
</dbReference>
<comment type="caution">
    <text evidence="2">The sequence shown here is derived from an EMBL/GenBank/DDBJ whole genome shotgun (WGS) entry which is preliminary data.</text>
</comment>
<protein>
    <submittedName>
        <fullName evidence="2">Calcium-dependent phosphoinositide phospholipase C</fullName>
    </submittedName>
</protein>
<dbReference type="AlphaFoldDB" id="A0A2T0SZY4"/>
<sequence>MTRTSSRAYAVVGVATVVAALLTGGTAAADVPFASATFRSTHNSYSGNVDGAKNSVTYQLDHGVRFLELDVHDNGYGTSHDYAIGHDSPGDLVDHANNPASNNLHDWLAVVNTWSDGHPSHAPIVVMLDLKDDLTDNPSFAAGNMTALNQELTEAFGSNLVQAMDYPAELPSVDALRGRVLTLLSGDSGSRAEYRRDLGYNPAVAINGRGQVVEVHDSGAGALWYWTGAYGADGRVTWLRHGRYDSGKTPAIALNDNGWLVEVHQSENETSLWSRIGRLGADGEITWSASKKYDSGVLPTVAFTDLAGTALREIHRSQGSTQNWEWHGALDTGASTVTWGGNAKTSDVRYDKANTVRGSSRVSVWTGADGPTPAQTLRYSTDRLASDRIRYRPTAFAEYQEGDSAELQQGALFYAAPATSASFITSARQAGRVVRGWDFDSAARATNPLANYPATNHPWDAWYQSLLTQAGAVQ</sequence>
<proteinExistence type="predicted"/>
<reference evidence="2 3" key="1">
    <citation type="submission" date="2018-03" db="EMBL/GenBank/DDBJ databases">
        <title>Genomic Encyclopedia of Archaeal and Bacterial Type Strains, Phase II (KMG-II): from individual species to whole genera.</title>
        <authorList>
            <person name="Goeker M."/>
        </authorList>
    </citation>
    <scope>NUCLEOTIDE SEQUENCE [LARGE SCALE GENOMIC DNA]</scope>
    <source>
        <strain evidence="2 3">DSM 44720</strain>
    </source>
</reference>
<feature type="signal peptide" evidence="1">
    <location>
        <begin position="1"/>
        <end position="29"/>
    </location>
</feature>
<dbReference type="InterPro" id="IPR017946">
    <property type="entry name" value="PLC-like_Pdiesterase_TIM-brl"/>
</dbReference>
<organism evidence="2 3">
    <name type="scientific">Umezawaea tangerina</name>
    <dbReference type="NCBI Taxonomy" id="84725"/>
    <lineage>
        <taxon>Bacteria</taxon>
        <taxon>Bacillati</taxon>
        <taxon>Actinomycetota</taxon>
        <taxon>Actinomycetes</taxon>
        <taxon>Pseudonocardiales</taxon>
        <taxon>Pseudonocardiaceae</taxon>
        <taxon>Umezawaea</taxon>
    </lineage>
</organism>
<keyword evidence="1" id="KW-0732">Signal</keyword>
<name>A0A2T0SZY4_9PSEU</name>